<dbReference type="KEGG" id="tsh:Tsac_2712"/>
<evidence type="ECO:0000313" key="2">
    <source>
        <dbReference type="EMBL" id="AFK94259.1"/>
    </source>
</evidence>
<keyword evidence="1" id="KW-0175">Coiled coil</keyword>
<keyword evidence="3" id="KW-1185">Reference proteome</keyword>
<dbReference type="RefSeq" id="WP_014759530.1">
    <property type="nucleotide sequence ID" value="NC_017998.1"/>
</dbReference>
<dbReference type="SUPFAM" id="SSF90257">
    <property type="entry name" value="Myosin rod fragments"/>
    <property type="match status" value="1"/>
</dbReference>
<gene>
    <name evidence="2" type="ordered locus">Tsac_2712</name>
</gene>
<protein>
    <submittedName>
        <fullName evidence="2">Uncharacterized protein</fullName>
    </submittedName>
</protein>
<evidence type="ECO:0000256" key="1">
    <source>
        <dbReference type="SAM" id="Coils"/>
    </source>
</evidence>
<dbReference type="EMBL" id="CP003185">
    <property type="protein sequence ID" value="AFK94259.1"/>
    <property type="molecule type" value="Genomic_DNA"/>
</dbReference>
<sequence length="244" mass="29007">MILEELEKELKLLTNKAEKLEREHSELEEQIYDLEIEKNDIESELDEINHKINIIRQNINDFVNNNTDPFVMDFIKASFFCEQRYETGLSYLKITNNEIIACDGYRAIAVKNNDIPNNLKNTFIKWNVRTSFAEKTERDMRYPNIDIKQIAKNVMENYIYKIRTDSNGFYKVFNIEYTSSNDVNIMILNDYIALNQKYLEIALNTFDKLENFDVYIVNKLREILLINNRISIIILPILLHKNED</sequence>
<dbReference type="PATRIC" id="fig|1094508.3.peg.2746"/>
<organism evidence="2 3">
    <name type="scientific">Thermoanaerobacterium saccharolyticum (strain DSM 8691 / JW/SL-YS485)</name>
    <dbReference type="NCBI Taxonomy" id="1094508"/>
    <lineage>
        <taxon>Bacteria</taxon>
        <taxon>Bacillati</taxon>
        <taxon>Bacillota</taxon>
        <taxon>Clostridia</taxon>
        <taxon>Thermoanaerobacterales</taxon>
        <taxon>Thermoanaerobacteraceae</taxon>
        <taxon>Thermoanaerobacterium</taxon>
    </lineage>
</organism>
<accession>I3WBQ8</accession>
<geneLocation type="plasmid" evidence="2 3">
    <name>pMU3262</name>
</geneLocation>
<evidence type="ECO:0000313" key="3">
    <source>
        <dbReference type="Proteomes" id="UP000006178"/>
    </source>
</evidence>
<name>I3WBQ8_THESW</name>
<proteinExistence type="predicted"/>
<dbReference type="AlphaFoldDB" id="I3WBQ8"/>
<dbReference type="BioCyc" id="TSAC1094508:GLMA-2758-MONOMER"/>
<dbReference type="Proteomes" id="UP000006178">
    <property type="component" value="Plasmid pMU3262"/>
</dbReference>
<feature type="coiled-coil region" evidence="1">
    <location>
        <begin position="3"/>
        <end position="58"/>
    </location>
</feature>
<keyword evidence="2" id="KW-0614">Plasmid</keyword>
<reference evidence="2 3" key="1">
    <citation type="journal article" date="2014" name="Appl. Environ. Microbiol.">
        <title>Profile of Secreted Hydrolases, Associated Proteins, and SlpA in Thermoanaerobacterium saccharolyticum during the Degradation of Hemicellulose.</title>
        <authorList>
            <person name="Currie D.H."/>
            <person name="Guss A.M."/>
            <person name="Herring C.D."/>
            <person name="Giannone R.J."/>
            <person name="Johnson C.M."/>
            <person name="Lankford P.K."/>
            <person name="Brown S.D."/>
            <person name="Hettich R.L."/>
            <person name="Lynd L.R."/>
        </authorList>
    </citation>
    <scope>NUCLEOTIDE SEQUENCE [LARGE SCALE GENOMIC DNA]</scope>
    <source>
        <strain evidence="2">JW/SL-YS485</strain>
        <plasmid evidence="3">pMU3262</plasmid>
    </source>
</reference>